<sequence length="224" mass="24143">MSDFDQIPFGAADFADNPEPRCPCLLLLDTSHSMQGSPIAALNQGLVAFKDELAADALAMKRVEIAVVTFGPVSVVTDFVTPDNFYPPNLPTTGDTPMGAAIEQGLEMLRQRKDAYRANGISYYRPWIFLITDGAPTDSIVRAAQLVREGETTKSHSFFAVGVKGAQMDVLAQLSTRQPLSLDGLKFREMFAWLSSSLSGVSRSQVGDSVPLTNPTAPDGWASV</sequence>
<dbReference type="Proteomes" id="UP000033608">
    <property type="component" value="Unassembled WGS sequence"/>
</dbReference>
<keyword evidence="4" id="KW-1185">Reference proteome</keyword>
<dbReference type="OrthoDB" id="9806395at2"/>
<dbReference type="Proteomes" id="UP000184533">
    <property type="component" value="Unassembled WGS sequence"/>
</dbReference>
<reference evidence="3 5" key="2">
    <citation type="submission" date="2016-11" db="EMBL/GenBank/DDBJ databases">
        <authorList>
            <person name="Jaros S."/>
            <person name="Januszkiewicz K."/>
            <person name="Wedrychowicz H."/>
        </authorList>
    </citation>
    <scope>NUCLEOTIDE SEQUENCE [LARGE SCALE GENOMIC DNA]</scope>
    <source>
        <strain evidence="3 5">DSM 17137</strain>
    </source>
</reference>
<evidence type="ECO:0000313" key="4">
    <source>
        <dbReference type="Proteomes" id="UP000033608"/>
    </source>
</evidence>
<dbReference type="RefSeq" id="WP_046135178.1">
    <property type="nucleotide sequence ID" value="NZ_FQVC01000009.1"/>
</dbReference>
<dbReference type="SUPFAM" id="SSF53300">
    <property type="entry name" value="vWA-like"/>
    <property type="match status" value="1"/>
</dbReference>
<dbReference type="InterPro" id="IPR002035">
    <property type="entry name" value="VWF_A"/>
</dbReference>
<dbReference type="STRING" id="1121477.SAMN02745223_03037"/>
<dbReference type="PIRSF" id="PIRSF020634">
    <property type="entry name" value="TerY_vWA"/>
    <property type="match status" value="1"/>
</dbReference>
<dbReference type="InterPro" id="IPR036465">
    <property type="entry name" value="vWFA_dom_sf"/>
</dbReference>
<dbReference type="EMBL" id="FQVC01000009">
    <property type="protein sequence ID" value="SHF57631.1"/>
    <property type="molecule type" value="Genomic_DNA"/>
</dbReference>
<organism evidence="2 4">
    <name type="scientific">Devosia limi DSM 17137</name>
    <dbReference type="NCBI Taxonomy" id="1121477"/>
    <lineage>
        <taxon>Bacteria</taxon>
        <taxon>Pseudomonadati</taxon>
        <taxon>Pseudomonadota</taxon>
        <taxon>Alphaproteobacteria</taxon>
        <taxon>Hyphomicrobiales</taxon>
        <taxon>Devosiaceae</taxon>
        <taxon>Devosia</taxon>
    </lineage>
</organism>
<dbReference type="Pfam" id="PF00092">
    <property type="entry name" value="VWA"/>
    <property type="match status" value="1"/>
</dbReference>
<evidence type="ECO:0000313" key="5">
    <source>
        <dbReference type="Proteomes" id="UP000184533"/>
    </source>
</evidence>
<evidence type="ECO:0000313" key="3">
    <source>
        <dbReference type="EMBL" id="SHF57631.1"/>
    </source>
</evidence>
<evidence type="ECO:0000259" key="1">
    <source>
        <dbReference type="SMART" id="SM00327"/>
    </source>
</evidence>
<protein>
    <submittedName>
        <fullName evidence="2">von Willebrand factor type A</fullName>
    </submittedName>
</protein>
<evidence type="ECO:0000313" key="2">
    <source>
        <dbReference type="EMBL" id="KKB84715.1"/>
    </source>
</evidence>
<dbReference type="SMART" id="SM00327">
    <property type="entry name" value="VWA"/>
    <property type="match status" value="1"/>
</dbReference>
<proteinExistence type="predicted"/>
<dbReference type="Gene3D" id="3.40.50.410">
    <property type="entry name" value="von Willebrand factor, type A domain"/>
    <property type="match status" value="1"/>
</dbReference>
<dbReference type="AlphaFoldDB" id="A0A0F5LQS1"/>
<gene>
    <name evidence="3" type="ORF">SAMN02745223_03037</name>
    <name evidence="2" type="ORF">VW29_10105</name>
</gene>
<reference evidence="2 4" key="1">
    <citation type="submission" date="2015-03" db="EMBL/GenBank/DDBJ databases">
        <authorList>
            <person name="Hassan Y.I."/>
            <person name="Lepp D."/>
            <person name="Zhou T."/>
        </authorList>
    </citation>
    <scope>NUCLEOTIDE SEQUENCE [LARGE SCALE GENOMIC DNA]</scope>
    <source>
        <strain evidence="2 4">DSM 17137</strain>
    </source>
</reference>
<dbReference type="PATRIC" id="fig|1121477.3.peg.3143"/>
<dbReference type="EMBL" id="LAJF01000068">
    <property type="protein sequence ID" value="KKB84715.1"/>
    <property type="molecule type" value="Genomic_DNA"/>
</dbReference>
<accession>A0A0F5LQS1</accession>
<feature type="domain" description="VWFA" evidence="1">
    <location>
        <begin position="21"/>
        <end position="195"/>
    </location>
</feature>
<name>A0A0F5LQS1_9HYPH</name>
<dbReference type="InterPro" id="IPR011392">
    <property type="entry name" value="Tellurite-R_TerY"/>
</dbReference>